<dbReference type="EMBL" id="KZ826389">
    <property type="protein sequence ID" value="PYI02797.1"/>
    <property type="molecule type" value="Genomic_DNA"/>
</dbReference>
<organism evidence="2 3">
    <name type="scientific">Aspergillus sclerotiicarbonarius (strain CBS 121057 / IBT 28362)</name>
    <dbReference type="NCBI Taxonomy" id="1448318"/>
    <lineage>
        <taxon>Eukaryota</taxon>
        <taxon>Fungi</taxon>
        <taxon>Dikarya</taxon>
        <taxon>Ascomycota</taxon>
        <taxon>Pezizomycotina</taxon>
        <taxon>Eurotiomycetes</taxon>
        <taxon>Eurotiomycetidae</taxon>
        <taxon>Eurotiales</taxon>
        <taxon>Aspergillaceae</taxon>
        <taxon>Aspergillus</taxon>
        <taxon>Aspergillus subgen. Circumdati</taxon>
    </lineage>
</organism>
<feature type="compositionally biased region" description="Polar residues" evidence="1">
    <location>
        <begin position="117"/>
        <end position="132"/>
    </location>
</feature>
<feature type="region of interest" description="Disordered" evidence="1">
    <location>
        <begin position="26"/>
        <end position="148"/>
    </location>
</feature>
<proteinExistence type="predicted"/>
<dbReference type="AlphaFoldDB" id="A0A319DYJ9"/>
<sequence length="186" mass="21866">MEAINRVSSLKQPIPMAAHASIQFYNTTGRNPNGQRPPHRAQSHGYNKNNSFNKDDRTIDVFLRPQNKQRQNQRPPTYRYPPGQQKPAYNKRAHDGDIIMRDSSSSQPQYQKRHNNQHNLPQRPMRQQNTHPSNRHGQQKPRQQPPINRDVDMVDVLWVSFYGRCFMGGALWASLYGWRLMIDDFY</sequence>
<evidence type="ECO:0000256" key="1">
    <source>
        <dbReference type="SAM" id="MobiDB-lite"/>
    </source>
</evidence>
<feature type="compositionally biased region" description="Low complexity" evidence="1">
    <location>
        <begin position="64"/>
        <end position="76"/>
    </location>
</feature>
<dbReference type="VEuPathDB" id="FungiDB:BO78DRAFT_214214"/>
<name>A0A319DYJ9_ASPSB</name>
<reference evidence="2 3" key="1">
    <citation type="submission" date="2018-02" db="EMBL/GenBank/DDBJ databases">
        <title>The genomes of Aspergillus section Nigri reveals drivers in fungal speciation.</title>
        <authorList>
            <consortium name="DOE Joint Genome Institute"/>
            <person name="Vesth T.C."/>
            <person name="Nybo J."/>
            <person name="Theobald S."/>
            <person name="Brandl J."/>
            <person name="Frisvad J.C."/>
            <person name="Nielsen K.F."/>
            <person name="Lyhne E.K."/>
            <person name="Kogle M.E."/>
            <person name="Kuo A."/>
            <person name="Riley R."/>
            <person name="Clum A."/>
            <person name="Nolan M."/>
            <person name="Lipzen A."/>
            <person name="Salamov A."/>
            <person name="Henrissat B."/>
            <person name="Wiebenga A."/>
            <person name="De vries R.P."/>
            <person name="Grigoriev I.V."/>
            <person name="Mortensen U.H."/>
            <person name="Andersen M.R."/>
            <person name="Baker S.E."/>
        </authorList>
    </citation>
    <scope>NUCLEOTIDE SEQUENCE [LARGE SCALE GENOMIC DNA]</scope>
    <source>
        <strain evidence="2 3">CBS 121057</strain>
    </source>
</reference>
<evidence type="ECO:0000313" key="2">
    <source>
        <dbReference type="EMBL" id="PYI02797.1"/>
    </source>
</evidence>
<evidence type="ECO:0000313" key="3">
    <source>
        <dbReference type="Proteomes" id="UP000248423"/>
    </source>
</evidence>
<keyword evidence="3" id="KW-1185">Reference proteome</keyword>
<protein>
    <submittedName>
        <fullName evidence="2">Uncharacterized protein</fullName>
    </submittedName>
</protein>
<accession>A0A319DYJ9</accession>
<gene>
    <name evidence="2" type="ORF">BO78DRAFT_214214</name>
</gene>
<dbReference type="Proteomes" id="UP000248423">
    <property type="component" value="Unassembled WGS sequence"/>
</dbReference>